<protein>
    <submittedName>
        <fullName evidence="1">Uncharacterized protein</fullName>
    </submittedName>
</protein>
<accession>A0A8J5H541</accession>
<gene>
    <name evidence="1" type="ORF">ZIOFF_027222</name>
</gene>
<proteinExistence type="predicted"/>
<dbReference type="AlphaFoldDB" id="A0A8J5H541"/>
<sequence length="93" mass="10706">MYVTKKFSLDVVFDLLQCTPKLQSLVLILIEYKKRLRDEDFSEGESSSSLENLERIRSALLKKLSKTVQVAVNIMFEGEFEGEVRCNGELFVI</sequence>
<name>A0A8J5H541_ZINOF</name>
<comment type="caution">
    <text evidence="1">The sequence shown here is derived from an EMBL/GenBank/DDBJ whole genome shotgun (WGS) entry which is preliminary data.</text>
</comment>
<dbReference type="Proteomes" id="UP000734854">
    <property type="component" value="Unassembled WGS sequence"/>
</dbReference>
<organism evidence="1 2">
    <name type="scientific">Zingiber officinale</name>
    <name type="common">Ginger</name>
    <name type="synonym">Amomum zingiber</name>
    <dbReference type="NCBI Taxonomy" id="94328"/>
    <lineage>
        <taxon>Eukaryota</taxon>
        <taxon>Viridiplantae</taxon>
        <taxon>Streptophyta</taxon>
        <taxon>Embryophyta</taxon>
        <taxon>Tracheophyta</taxon>
        <taxon>Spermatophyta</taxon>
        <taxon>Magnoliopsida</taxon>
        <taxon>Liliopsida</taxon>
        <taxon>Zingiberales</taxon>
        <taxon>Zingiberaceae</taxon>
        <taxon>Zingiber</taxon>
    </lineage>
</organism>
<evidence type="ECO:0000313" key="1">
    <source>
        <dbReference type="EMBL" id="KAG6516748.1"/>
    </source>
</evidence>
<evidence type="ECO:0000313" key="2">
    <source>
        <dbReference type="Proteomes" id="UP000734854"/>
    </source>
</evidence>
<reference evidence="1 2" key="1">
    <citation type="submission" date="2020-08" db="EMBL/GenBank/DDBJ databases">
        <title>Plant Genome Project.</title>
        <authorList>
            <person name="Zhang R.-G."/>
        </authorList>
    </citation>
    <scope>NUCLEOTIDE SEQUENCE [LARGE SCALE GENOMIC DNA]</scope>
    <source>
        <tissue evidence="1">Rhizome</tissue>
    </source>
</reference>
<dbReference type="EMBL" id="JACMSC010000007">
    <property type="protein sequence ID" value="KAG6516748.1"/>
    <property type="molecule type" value="Genomic_DNA"/>
</dbReference>
<keyword evidence="2" id="KW-1185">Reference proteome</keyword>